<keyword evidence="8" id="KW-0472">Membrane</keyword>
<dbReference type="InterPro" id="IPR009056">
    <property type="entry name" value="Cyt_c-like_dom"/>
</dbReference>
<dbReference type="PIRSF" id="PIRSF000018">
    <property type="entry name" value="Mb_ADH_cyt_c"/>
    <property type="match status" value="1"/>
</dbReference>
<dbReference type="GO" id="GO:0020037">
    <property type="term" value="F:heme binding"/>
    <property type="evidence" value="ECO:0007669"/>
    <property type="project" value="InterPro"/>
</dbReference>
<comment type="subcellular location">
    <subcellularLocation>
        <location evidence="1">Cell membrane</location>
    </subcellularLocation>
</comment>
<dbReference type="InterPro" id="IPR014353">
    <property type="entry name" value="Membr-bd_ADH_cyt_c"/>
</dbReference>
<name>O30327_KOMEU</name>
<dbReference type="Pfam" id="PF13442">
    <property type="entry name" value="Cytochrome_CBB3"/>
    <property type="match status" value="1"/>
</dbReference>
<evidence type="ECO:0000256" key="3">
    <source>
        <dbReference type="ARBA" id="ARBA00022617"/>
    </source>
</evidence>
<organism evidence="12">
    <name type="scientific">Komagataeibacter europaeus</name>
    <name type="common">Gluconacetobacter europaeus</name>
    <dbReference type="NCBI Taxonomy" id="33995"/>
    <lineage>
        <taxon>Bacteria</taxon>
        <taxon>Pseudomonadati</taxon>
        <taxon>Pseudomonadota</taxon>
        <taxon>Alphaproteobacteria</taxon>
        <taxon>Acetobacterales</taxon>
        <taxon>Acetobacteraceae</taxon>
        <taxon>Komagataeibacter</taxon>
    </lineage>
</organism>
<dbReference type="PANTHER" id="PTHR35008:SF8">
    <property type="entry name" value="ALCOHOL DEHYDROGENASE CYTOCHROME C SUBUNIT"/>
    <property type="match status" value="1"/>
</dbReference>
<dbReference type="GO" id="GO:0005506">
    <property type="term" value="F:iron ion binding"/>
    <property type="evidence" value="ECO:0007669"/>
    <property type="project" value="InterPro"/>
</dbReference>
<dbReference type="GO" id="GO:0009055">
    <property type="term" value="F:electron transfer activity"/>
    <property type="evidence" value="ECO:0007669"/>
    <property type="project" value="InterPro"/>
</dbReference>
<dbReference type="InterPro" id="IPR051459">
    <property type="entry name" value="Cytochrome_c-type_DH"/>
</dbReference>
<feature type="binding site" description="covalent" evidence="9">
    <location>
        <position position="201"/>
    </location>
    <ligand>
        <name>heme c</name>
        <dbReference type="ChEBI" id="CHEBI:61717"/>
        <label>2</label>
    </ligand>
</feature>
<evidence type="ECO:0000256" key="1">
    <source>
        <dbReference type="ARBA" id="ARBA00004236"/>
    </source>
</evidence>
<feature type="binding site" description="axial binding residue" evidence="10">
    <location>
        <position position="56"/>
    </location>
    <ligand>
        <name>heme c</name>
        <dbReference type="ChEBI" id="CHEBI:61717"/>
        <label>1</label>
    </ligand>
    <ligandPart>
        <name>Fe</name>
        <dbReference type="ChEBI" id="CHEBI:18248"/>
    </ligandPart>
</feature>
<keyword evidence="7 10" id="KW-0408">Iron</keyword>
<evidence type="ECO:0000256" key="2">
    <source>
        <dbReference type="ARBA" id="ARBA00022475"/>
    </source>
</evidence>
<feature type="domain" description="Cytochrome c" evidence="11">
    <location>
        <begin position="38"/>
        <end position="144"/>
    </location>
</feature>
<dbReference type="GO" id="GO:0005886">
    <property type="term" value="C:plasma membrane"/>
    <property type="evidence" value="ECO:0007669"/>
    <property type="project" value="UniProtKB-SubCell"/>
</dbReference>
<evidence type="ECO:0000256" key="9">
    <source>
        <dbReference type="PIRSR" id="PIRSR000018-50"/>
    </source>
</evidence>
<evidence type="ECO:0000256" key="5">
    <source>
        <dbReference type="ARBA" id="ARBA00022729"/>
    </source>
</evidence>
<feature type="binding site" description="covalent" evidence="9">
    <location>
        <position position="336"/>
    </location>
    <ligand>
        <name>heme c</name>
        <dbReference type="ChEBI" id="CHEBI:61717"/>
        <label>3</label>
    </ligand>
</feature>
<keyword evidence="5" id="KW-0732">Signal</keyword>
<reference evidence="12" key="1">
    <citation type="submission" date="1996-10" db="EMBL/GenBank/DDBJ databases">
        <authorList>
            <person name="Thurner C.A.K."/>
        </authorList>
    </citation>
    <scope>NUCLEOTIDE SEQUENCE</scope>
    <source>
        <strain evidence="12">DES11</strain>
        <strain evidence="12">DSM 6160</strain>
    </source>
</reference>
<keyword evidence="2" id="KW-1003">Cell membrane</keyword>
<feature type="domain" description="Cytochrome c" evidence="11">
    <location>
        <begin position="320"/>
        <end position="407"/>
    </location>
</feature>
<dbReference type="GO" id="GO:0016614">
    <property type="term" value="F:oxidoreductase activity, acting on CH-OH group of donors"/>
    <property type="evidence" value="ECO:0007669"/>
    <property type="project" value="InterPro"/>
</dbReference>
<accession>O30327</accession>
<sequence>MQQRLWESVSGGVGFLAYAWYPAIAPVAPPPPSSFSAAQVERGRVLAAGGYCAECHTRTDGKRGVELAGDYKMDTPFGAIFSSNITPDPETGIGRWSEAAFKRAMRKGISRDGTQLFPAFPFDHFTHMTDQDIDDVYAFLMTREPVHSVKRDNTVGFPFNIRLEQAGWKLLFLHEGPLKNDPSQDAEWNRGAYLAEGLSHCSACHTPRNLMGAEKASAPYDGAPVDNWIAPPLNEHNPTPVVWTEDEYFKYLRFGSAPLHGSAAGPMSPVVHGGLSEMPESDVHAIAHYLAQIDHSATRVSRTPRRLHGPCRHPCRIWSARSEPEREVYAGACAACHANAGPQPVEGRPDLALNNALWLDEPTNLFQVILRGIGTTEGISTVSMPSFYHSFSDADLARLAPTCVRPARPCRRGPIWRRRRARFARPCPFPLSRRPIELKDGART</sequence>
<evidence type="ECO:0000313" key="12">
    <source>
        <dbReference type="EMBL" id="CAA69953.1"/>
    </source>
</evidence>
<dbReference type="PANTHER" id="PTHR35008">
    <property type="entry name" value="BLL4482 PROTEIN-RELATED"/>
    <property type="match status" value="1"/>
</dbReference>
<evidence type="ECO:0000259" key="11">
    <source>
        <dbReference type="PROSITE" id="PS51007"/>
    </source>
</evidence>
<dbReference type="PROSITE" id="PS51007">
    <property type="entry name" value="CYTC"/>
    <property type="match status" value="3"/>
</dbReference>
<feature type="binding site" description="axial binding residue" evidence="10">
    <location>
        <position position="337"/>
    </location>
    <ligand>
        <name>heme c</name>
        <dbReference type="ChEBI" id="CHEBI:61717"/>
        <label>3</label>
    </ligand>
    <ligandPart>
        <name>Fe</name>
        <dbReference type="ChEBI" id="CHEBI:18248"/>
    </ligandPart>
</feature>
<feature type="binding site" description="covalent" evidence="9">
    <location>
        <position position="204"/>
    </location>
    <ligand>
        <name>heme c</name>
        <dbReference type="ChEBI" id="CHEBI:61717"/>
        <label>2</label>
    </ligand>
</feature>
<gene>
    <name evidence="12" type="primary">aldF</name>
</gene>
<dbReference type="InterPro" id="IPR036909">
    <property type="entry name" value="Cyt_c-like_dom_sf"/>
</dbReference>
<dbReference type="AlphaFoldDB" id="O30327"/>
<protein>
    <submittedName>
        <fullName evidence="12">Cytochrome c</fullName>
    </submittedName>
</protein>
<feature type="binding site" description="covalent" evidence="9">
    <location>
        <position position="55"/>
    </location>
    <ligand>
        <name>heme c</name>
        <dbReference type="ChEBI" id="CHEBI:61717"/>
        <label>1</label>
    </ligand>
</feature>
<proteinExistence type="predicted"/>
<dbReference type="Pfam" id="PF00034">
    <property type="entry name" value="Cytochrom_C"/>
    <property type="match status" value="1"/>
</dbReference>
<evidence type="ECO:0000256" key="4">
    <source>
        <dbReference type="ARBA" id="ARBA00022723"/>
    </source>
</evidence>
<feature type="binding site" description="axial binding residue" evidence="10">
    <location>
        <position position="205"/>
    </location>
    <ligand>
        <name>heme c</name>
        <dbReference type="ChEBI" id="CHEBI:61717"/>
        <label>2</label>
    </ligand>
    <ligandPart>
        <name>Fe</name>
        <dbReference type="ChEBI" id="CHEBI:18248"/>
    </ligandPart>
</feature>
<evidence type="ECO:0000256" key="6">
    <source>
        <dbReference type="ARBA" id="ARBA00022737"/>
    </source>
</evidence>
<dbReference type="EMBL" id="Y08696">
    <property type="protein sequence ID" value="CAA69953.1"/>
    <property type="molecule type" value="Genomic_DNA"/>
</dbReference>
<dbReference type="SUPFAM" id="SSF46626">
    <property type="entry name" value="Cytochrome c"/>
    <property type="match status" value="3"/>
</dbReference>
<feature type="binding site" description="covalent" evidence="9">
    <location>
        <position position="333"/>
    </location>
    <ligand>
        <name>heme c</name>
        <dbReference type="ChEBI" id="CHEBI:61717"/>
        <label>3</label>
    </ligand>
</feature>
<comment type="cofactor">
    <cofactor evidence="9">
        <name>heme c</name>
        <dbReference type="ChEBI" id="CHEBI:61717"/>
    </cofactor>
    <text evidence="9">Binds 3 heme c groups covalently per subunit.</text>
</comment>
<dbReference type="Gene3D" id="1.10.760.10">
    <property type="entry name" value="Cytochrome c-like domain"/>
    <property type="match status" value="2"/>
</dbReference>
<evidence type="ECO:0000256" key="7">
    <source>
        <dbReference type="ARBA" id="ARBA00023004"/>
    </source>
</evidence>
<keyword evidence="4 10" id="KW-0479">Metal-binding</keyword>
<feature type="binding site" description="covalent" evidence="9">
    <location>
        <position position="52"/>
    </location>
    <ligand>
        <name>heme c</name>
        <dbReference type="ChEBI" id="CHEBI:61717"/>
        <label>1</label>
    </ligand>
</feature>
<evidence type="ECO:0000256" key="8">
    <source>
        <dbReference type="ARBA" id="ARBA00023136"/>
    </source>
</evidence>
<keyword evidence="3 9" id="KW-0349">Heme</keyword>
<keyword evidence="6" id="KW-0677">Repeat</keyword>
<feature type="domain" description="Cytochrome c" evidence="11">
    <location>
        <begin position="186"/>
        <end position="294"/>
    </location>
</feature>
<evidence type="ECO:0000256" key="10">
    <source>
        <dbReference type="PIRSR" id="PIRSR000018-51"/>
    </source>
</evidence>
<reference evidence="12" key="2">
    <citation type="journal article" date="1997" name="Arch. Microbiol.">
        <title>Biochemical and genetic characterization of the acetaldehyde dehydrogenase complex from Acetobacter europaeus.</title>
        <authorList>
            <person name="Thurner C."/>
            <person name="Vela C."/>
            <person name="Thony-Meyer L."/>
            <person name="Meile L."/>
            <person name="Teuber M."/>
        </authorList>
    </citation>
    <scope>NUCLEOTIDE SEQUENCE</scope>
    <source>
        <strain evidence="12">DES11</strain>
        <strain evidence="12">DSM 6160</strain>
    </source>
</reference>